<name>A0AAD4P365_PERFH</name>
<dbReference type="EMBL" id="SDAM02000267">
    <property type="protein sequence ID" value="KAH6825039.1"/>
    <property type="molecule type" value="Genomic_DNA"/>
</dbReference>
<evidence type="ECO:0000313" key="2">
    <source>
        <dbReference type="Proteomes" id="UP001190926"/>
    </source>
</evidence>
<evidence type="ECO:0000313" key="1">
    <source>
        <dbReference type="EMBL" id="KAH6825039.1"/>
    </source>
</evidence>
<comment type="caution">
    <text evidence="1">The sequence shown here is derived from an EMBL/GenBank/DDBJ whole genome shotgun (WGS) entry which is preliminary data.</text>
</comment>
<reference evidence="1 2" key="1">
    <citation type="journal article" date="2021" name="Nat. Commun.">
        <title>Incipient diploidization of the medicinal plant Perilla within 10,000 years.</title>
        <authorList>
            <person name="Zhang Y."/>
            <person name="Shen Q."/>
            <person name="Leng L."/>
            <person name="Zhang D."/>
            <person name="Chen S."/>
            <person name="Shi Y."/>
            <person name="Ning Z."/>
            <person name="Chen S."/>
        </authorList>
    </citation>
    <scope>NUCLEOTIDE SEQUENCE [LARGE SCALE GENOMIC DNA]</scope>
    <source>
        <strain evidence="2">cv. PC099</strain>
    </source>
</reference>
<keyword evidence="2" id="KW-1185">Reference proteome</keyword>
<sequence length="209" mass="23877">MDGAVGYEYDYKMCAAFGLTRSYNLKELQVRNSRWFLFEFRTKFILKKLSSEEEDELMGSETFEVCPFESAGEYWLLMSGRNDPAHADLLTIPVAIDLEVRTVQMENESVSEARERSINPEVLVPLHFWSHTMACERMGRRHHGDVLLCMLPRLKVENVEEVLALMPLCVICISVLKCGHIFHSHAGVGESVALVSRPSLWSYCHPAHI</sequence>
<proteinExistence type="predicted"/>
<accession>A0AAD4P365</accession>
<dbReference type="AlphaFoldDB" id="A0AAD4P365"/>
<organism evidence="1 2">
    <name type="scientific">Perilla frutescens var. hirtella</name>
    <name type="common">Perilla citriodora</name>
    <name type="synonym">Perilla setoyensis</name>
    <dbReference type="NCBI Taxonomy" id="608512"/>
    <lineage>
        <taxon>Eukaryota</taxon>
        <taxon>Viridiplantae</taxon>
        <taxon>Streptophyta</taxon>
        <taxon>Embryophyta</taxon>
        <taxon>Tracheophyta</taxon>
        <taxon>Spermatophyta</taxon>
        <taxon>Magnoliopsida</taxon>
        <taxon>eudicotyledons</taxon>
        <taxon>Gunneridae</taxon>
        <taxon>Pentapetalae</taxon>
        <taxon>asterids</taxon>
        <taxon>lamiids</taxon>
        <taxon>Lamiales</taxon>
        <taxon>Lamiaceae</taxon>
        <taxon>Nepetoideae</taxon>
        <taxon>Elsholtzieae</taxon>
        <taxon>Perilla</taxon>
    </lineage>
</organism>
<gene>
    <name evidence="1" type="ORF">C2S53_006956</name>
</gene>
<protein>
    <submittedName>
        <fullName evidence="1">Uncharacterized protein</fullName>
    </submittedName>
</protein>
<dbReference type="Proteomes" id="UP001190926">
    <property type="component" value="Unassembled WGS sequence"/>
</dbReference>